<protein>
    <submittedName>
        <fullName evidence="1">Uncharacterized protein</fullName>
    </submittedName>
</protein>
<name>A0A1G5CNN6_9BACT</name>
<accession>A0A1G5CNN6</accession>
<dbReference type="RefSeq" id="WP_092209252.1">
    <property type="nucleotide sequence ID" value="NZ_FMUX01000003.1"/>
</dbReference>
<dbReference type="AlphaFoldDB" id="A0A1G5CNN6"/>
<proteinExistence type="predicted"/>
<gene>
    <name evidence="1" type="ORF">SAMN05216233_103125</name>
</gene>
<reference evidence="1 2" key="1">
    <citation type="submission" date="2016-10" db="EMBL/GenBank/DDBJ databases">
        <authorList>
            <person name="de Groot N.N."/>
        </authorList>
    </citation>
    <scope>NUCLEOTIDE SEQUENCE [LARGE SCALE GENOMIC DNA]</scope>
    <source>
        <strain evidence="1 2">AA1</strain>
    </source>
</reference>
<evidence type="ECO:0000313" key="1">
    <source>
        <dbReference type="EMBL" id="SCY04073.1"/>
    </source>
</evidence>
<sequence>MGTGEELRRLAESIIDSYEGRVNTVCALMSQAHEVLVTYRSDLSEMVGEVRSNLAVSQSLRRKDFDAMVEEVLERHHCIEAEAAGHLTQFRLEEEAVISRLRHIICNGCATPLEEVEFIREEILTRQKERELKVIGILKRFQVEQVELKMGLRTLLDKGEAVKVKDLKTMLKAISAQQSETNQTLFAFLDDFDRMRSRVQGQWQQVARLSS</sequence>
<evidence type="ECO:0000313" key="2">
    <source>
        <dbReference type="Proteomes" id="UP000198870"/>
    </source>
</evidence>
<organism evidence="1 2">
    <name type="scientific">Desulfoluna spongiiphila</name>
    <dbReference type="NCBI Taxonomy" id="419481"/>
    <lineage>
        <taxon>Bacteria</taxon>
        <taxon>Pseudomonadati</taxon>
        <taxon>Thermodesulfobacteriota</taxon>
        <taxon>Desulfobacteria</taxon>
        <taxon>Desulfobacterales</taxon>
        <taxon>Desulfolunaceae</taxon>
        <taxon>Desulfoluna</taxon>
    </lineage>
</organism>
<dbReference type="EMBL" id="FMUX01000003">
    <property type="protein sequence ID" value="SCY04073.1"/>
    <property type="molecule type" value="Genomic_DNA"/>
</dbReference>
<dbReference type="STRING" id="419481.SAMN05216233_103125"/>
<dbReference type="Proteomes" id="UP000198870">
    <property type="component" value="Unassembled WGS sequence"/>
</dbReference>
<keyword evidence="2" id="KW-1185">Reference proteome</keyword>